<feature type="domain" description="HTH tetR-type" evidence="6">
    <location>
        <begin position="16"/>
        <end position="75"/>
    </location>
</feature>
<feature type="region of interest" description="Disordered" evidence="5">
    <location>
        <begin position="114"/>
        <end position="137"/>
    </location>
</feature>
<comment type="caution">
    <text evidence="7">The sequence shown here is derived from an EMBL/GenBank/DDBJ whole genome shotgun (WGS) entry which is preliminary data.</text>
</comment>
<organism evidence="7 8">
    <name type="scientific">Rugosimonospora acidiphila</name>
    <dbReference type="NCBI Taxonomy" id="556531"/>
    <lineage>
        <taxon>Bacteria</taxon>
        <taxon>Bacillati</taxon>
        <taxon>Actinomycetota</taxon>
        <taxon>Actinomycetes</taxon>
        <taxon>Micromonosporales</taxon>
        <taxon>Micromonosporaceae</taxon>
        <taxon>Rugosimonospora</taxon>
    </lineage>
</organism>
<evidence type="ECO:0000259" key="6">
    <source>
        <dbReference type="PROSITE" id="PS50977"/>
    </source>
</evidence>
<evidence type="ECO:0000256" key="4">
    <source>
        <dbReference type="PROSITE-ProRule" id="PRU00335"/>
    </source>
</evidence>
<dbReference type="PROSITE" id="PS50977">
    <property type="entry name" value="HTH_TETR_2"/>
    <property type="match status" value="1"/>
</dbReference>
<dbReference type="InterPro" id="IPR009057">
    <property type="entry name" value="Homeodomain-like_sf"/>
</dbReference>
<evidence type="ECO:0000256" key="2">
    <source>
        <dbReference type="ARBA" id="ARBA00023125"/>
    </source>
</evidence>
<proteinExistence type="predicted"/>
<keyword evidence="3" id="KW-0804">Transcription</keyword>
<dbReference type="PANTHER" id="PTHR30055:SF238">
    <property type="entry name" value="MYCOFACTOCIN BIOSYNTHESIS TRANSCRIPTIONAL REGULATOR MFTR-RELATED"/>
    <property type="match status" value="1"/>
</dbReference>
<sequence>MTRTSERRRAPGMSQEQRRAMIVAAALPLVAEHGTAVTTSQIARAAGIGEATIFRAFADKDEVLDECMAEAARPDHVLRELASIPLDQPLAARLTDAIEALRGHLARMGAVAGALHSSGHRRPGARPAPNAREESMNAVRDSVAELLEPDRAALRFAPELVASAFLGLLFTHLRRPDDEPGSPAPADLVDILLFGARTQDRSAT</sequence>
<dbReference type="Pfam" id="PF00440">
    <property type="entry name" value="TetR_N"/>
    <property type="match status" value="1"/>
</dbReference>
<dbReference type="EMBL" id="BAABJQ010000022">
    <property type="protein sequence ID" value="GAA5194906.1"/>
    <property type="molecule type" value="Genomic_DNA"/>
</dbReference>
<dbReference type="PANTHER" id="PTHR30055">
    <property type="entry name" value="HTH-TYPE TRANSCRIPTIONAL REGULATOR RUTR"/>
    <property type="match status" value="1"/>
</dbReference>
<evidence type="ECO:0000313" key="7">
    <source>
        <dbReference type="EMBL" id="GAA5194906.1"/>
    </source>
</evidence>
<evidence type="ECO:0000256" key="1">
    <source>
        <dbReference type="ARBA" id="ARBA00023015"/>
    </source>
</evidence>
<evidence type="ECO:0000256" key="5">
    <source>
        <dbReference type="SAM" id="MobiDB-lite"/>
    </source>
</evidence>
<name>A0ABP9SFI9_9ACTN</name>
<dbReference type="SUPFAM" id="SSF46689">
    <property type="entry name" value="Homeodomain-like"/>
    <property type="match status" value="1"/>
</dbReference>
<dbReference type="InterPro" id="IPR050109">
    <property type="entry name" value="HTH-type_TetR-like_transc_reg"/>
</dbReference>
<dbReference type="PRINTS" id="PR00455">
    <property type="entry name" value="HTHTETR"/>
</dbReference>
<dbReference type="Gene3D" id="1.10.357.10">
    <property type="entry name" value="Tetracycline Repressor, domain 2"/>
    <property type="match status" value="1"/>
</dbReference>
<evidence type="ECO:0000313" key="8">
    <source>
        <dbReference type="Proteomes" id="UP001501570"/>
    </source>
</evidence>
<feature type="DNA-binding region" description="H-T-H motif" evidence="4">
    <location>
        <begin position="38"/>
        <end position="57"/>
    </location>
</feature>
<protein>
    <submittedName>
        <fullName evidence="7">TetR/AcrR family transcriptional regulator</fullName>
    </submittedName>
</protein>
<dbReference type="InterPro" id="IPR001647">
    <property type="entry name" value="HTH_TetR"/>
</dbReference>
<dbReference type="Proteomes" id="UP001501570">
    <property type="component" value="Unassembled WGS sequence"/>
</dbReference>
<evidence type="ECO:0000256" key="3">
    <source>
        <dbReference type="ARBA" id="ARBA00023163"/>
    </source>
</evidence>
<dbReference type="RefSeq" id="WP_345635324.1">
    <property type="nucleotide sequence ID" value="NZ_BAABJQ010000022.1"/>
</dbReference>
<reference evidence="8" key="1">
    <citation type="journal article" date="2019" name="Int. J. Syst. Evol. Microbiol.">
        <title>The Global Catalogue of Microorganisms (GCM) 10K type strain sequencing project: providing services to taxonomists for standard genome sequencing and annotation.</title>
        <authorList>
            <consortium name="The Broad Institute Genomics Platform"/>
            <consortium name="The Broad Institute Genome Sequencing Center for Infectious Disease"/>
            <person name="Wu L."/>
            <person name="Ma J."/>
        </authorList>
    </citation>
    <scope>NUCLEOTIDE SEQUENCE [LARGE SCALE GENOMIC DNA]</scope>
    <source>
        <strain evidence="8">JCM 18304</strain>
    </source>
</reference>
<keyword evidence="2 4" id="KW-0238">DNA-binding</keyword>
<gene>
    <name evidence="7" type="ORF">GCM10023322_60410</name>
</gene>
<keyword evidence="1" id="KW-0805">Transcription regulation</keyword>
<keyword evidence="8" id="KW-1185">Reference proteome</keyword>
<accession>A0ABP9SFI9</accession>